<proteinExistence type="predicted"/>
<dbReference type="AlphaFoldDB" id="A0A6L6INP2"/>
<gene>
    <name evidence="1" type="ORF">GJV78_13955</name>
</gene>
<accession>A0A6L6INP2</accession>
<keyword evidence="2" id="KW-1185">Reference proteome</keyword>
<dbReference type="Proteomes" id="UP000477739">
    <property type="component" value="Unassembled WGS sequence"/>
</dbReference>
<dbReference type="EMBL" id="WMJZ01000018">
    <property type="protein sequence ID" value="MTH47338.1"/>
    <property type="molecule type" value="Genomic_DNA"/>
</dbReference>
<evidence type="ECO:0000313" key="1">
    <source>
        <dbReference type="EMBL" id="MTH47338.1"/>
    </source>
</evidence>
<evidence type="ECO:0000313" key="2">
    <source>
        <dbReference type="Proteomes" id="UP000477739"/>
    </source>
</evidence>
<protein>
    <submittedName>
        <fullName evidence="1">Uncharacterized protein</fullName>
    </submittedName>
</protein>
<dbReference type="RefSeq" id="WP_155108935.1">
    <property type="nucleotide sequence ID" value="NZ_WMJZ01000018.1"/>
</dbReference>
<organism evidence="1 2">
    <name type="scientific">Intestinirhabdus alba</name>
    <dbReference type="NCBI Taxonomy" id="2899544"/>
    <lineage>
        <taxon>Bacteria</taxon>
        <taxon>Pseudomonadati</taxon>
        <taxon>Pseudomonadota</taxon>
        <taxon>Gammaproteobacteria</taxon>
        <taxon>Enterobacterales</taxon>
        <taxon>Enterobacteriaceae</taxon>
        <taxon>Intestinirhabdus</taxon>
    </lineage>
</organism>
<comment type="caution">
    <text evidence="1">The sequence shown here is derived from an EMBL/GenBank/DDBJ whole genome shotgun (WGS) entry which is preliminary data.</text>
</comment>
<dbReference type="OrthoDB" id="6633557at2"/>
<name>A0A6L6INP2_9ENTR</name>
<sequence>MKGVSVIFDALYLQLCAAFEDKFLELGRKLEAENKGECQDILRTYRQSARDKIEEFKIIELAKKQYQPDFDRSCSDNIRYSQEFINLHGIMVEKPLVYKKTYEEVRDKNRSDIVGHKLTGLARLYGAQYESLYISMAVEDFYWAQFLYDSGNKKESCEFLLDAFSYINSCISCNDRTESQEYHRFRRDFDNICRKMNSSMGGKNKLQDLEHLKPCVVICIENFSSLKDTPADGWKSKEGFFEYIIPYLCEYDKNINPDKWENDTGRREVSIRGRLKKWSRGELKEAINEVVSKNKR</sequence>
<reference evidence="1 2" key="1">
    <citation type="submission" date="2019-11" db="EMBL/GenBank/DDBJ databases">
        <title>Escherichia alba sp. nov. isolated from the gut of plastic-eating superworms Zophobas atratus.</title>
        <authorList>
            <person name="Yang Y."/>
        </authorList>
    </citation>
    <scope>NUCLEOTIDE SEQUENCE [LARGE SCALE GENOMIC DNA]</scope>
    <source>
        <strain evidence="2">BIT-B35</strain>
    </source>
</reference>